<sequence>MRILGRMPLGKALHAEADARILLVLGGERPETWFPRWSGPSQTGTSQNGPAYDGPAGQVAPDGG</sequence>
<feature type="compositionally biased region" description="Polar residues" evidence="1">
    <location>
        <begin position="39"/>
        <end position="49"/>
    </location>
</feature>
<evidence type="ECO:0000313" key="2">
    <source>
        <dbReference type="EMBL" id="GAA3832488.1"/>
    </source>
</evidence>
<reference evidence="3" key="1">
    <citation type="journal article" date="2019" name="Int. J. Syst. Evol. Microbiol.">
        <title>The Global Catalogue of Microorganisms (GCM) 10K type strain sequencing project: providing services to taxonomists for standard genome sequencing and annotation.</title>
        <authorList>
            <consortium name="The Broad Institute Genomics Platform"/>
            <consortium name="The Broad Institute Genome Sequencing Center for Infectious Disease"/>
            <person name="Wu L."/>
            <person name="Ma J."/>
        </authorList>
    </citation>
    <scope>NUCLEOTIDE SEQUENCE [LARGE SCALE GENOMIC DNA]</scope>
    <source>
        <strain evidence="3">JCM 16908</strain>
    </source>
</reference>
<dbReference type="EMBL" id="BAAAZR010000031">
    <property type="protein sequence ID" value="GAA3832488.1"/>
    <property type="molecule type" value="Genomic_DNA"/>
</dbReference>
<evidence type="ECO:0000256" key="1">
    <source>
        <dbReference type="SAM" id="MobiDB-lite"/>
    </source>
</evidence>
<dbReference type="Proteomes" id="UP001500888">
    <property type="component" value="Unassembled WGS sequence"/>
</dbReference>
<name>A0ABP7J303_9ACTN</name>
<feature type="region of interest" description="Disordered" evidence="1">
    <location>
        <begin position="34"/>
        <end position="64"/>
    </location>
</feature>
<organism evidence="2 3">
    <name type="scientific">Sphaerisporangium flaviroseum</name>
    <dbReference type="NCBI Taxonomy" id="509199"/>
    <lineage>
        <taxon>Bacteria</taxon>
        <taxon>Bacillati</taxon>
        <taxon>Actinomycetota</taxon>
        <taxon>Actinomycetes</taxon>
        <taxon>Streptosporangiales</taxon>
        <taxon>Streptosporangiaceae</taxon>
        <taxon>Sphaerisporangium</taxon>
    </lineage>
</organism>
<accession>A0ABP7J303</accession>
<evidence type="ECO:0000313" key="3">
    <source>
        <dbReference type="Proteomes" id="UP001500888"/>
    </source>
</evidence>
<gene>
    <name evidence="2" type="ORF">GCM10022226_62140</name>
</gene>
<proteinExistence type="predicted"/>
<protein>
    <submittedName>
        <fullName evidence="2">Uncharacterized protein</fullName>
    </submittedName>
</protein>
<comment type="caution">
    <text evidence="2">The sequence shown here is derived from an EMBL/GenBank/DDBJ whole genome shotgun (WGS) entry which is preliminary data.</text>
</comment>
<keyword evidence="3" id="KW-1185">Reference proteome</keyword>